<protein>
    <recommendedName>
        <fullName evidence="4">Prepilin type IV endopeptidase peptidase domain-containing protein</fullName>
    </recommendedName>
</protein>
<evidence type="ECO:0008006" key="4">
    <source>
        <dbReference type="Google" id="ProtNLM"/>
    </source>
</evidence>
<accession>A0ABS1IYZ2</accession>
<keyword evidence="1" id="KW-0472">Membrane</keyword>
<name>A0ABS1IYZ2_9FIRM</name>
<feature type="transmembrane region" description="Helical" evidence="1">
    <location>
        <begin position="44"/>
        <end position="60"/>
    </location>
</feature>
<evidence type="ECO:0000313" key="2">
    <source>
        <dbReference type="EMBL" id="MBK5897062.1"/>
    </source>
</evidence>
<gene>
    <name evidence="2" type="ORF">JJN12_04580</name>
</gene>
<comment type="caution">
    <text evidence="2">The sequence shown here is derived from an EMBL/GenBank/DDBJ whole genome shotgun (WGS) entry which is preliminary data.</text>
</comment>
<keyword evidence="1" id="KW-0812">Transmembrane</keyword>
<organism evidence="2 3">
    <name type="scientific">Catonella massiliensis</name>
    <dbReference type="NCBI Taxonomy" id="2799636"/>
    <lineage>
        <taxon>Bacteria</taxon>
        <taxon>Bacillati</taxon>
        <taxon>Bacillota</taxon>
        <taxon>Clostridia</taxon>
        <taxon>Lachnospirales</taxon>
        <taxon>Lachnospiraceae</taxon>
        <taxon>Catonella</taxon>
    </lineage>
</organism>
<dbReference type="EMBL" id="JAEPRJ010000001">
    <property type="protein sequence ID" value="MBK5897062.1"/>
    <property type="molecule type" value="Genomic_DNA"/>
</dbReference>
<evidence type="ECO:0000313" key="3">
    <source>
        <dbReference type="Proteomes" id="UP000604730"/>
    </source>
</evidence>
<evidence type="ECO:0000256" key="1">
    <source>
        <dbReference type="SAM" id="Phobius"/>
    </source>
</evidence>
<dbReference type="RefSeq" id="WP_208428570.1">
    <property type="nucleotide sequence ID" value="NZ_JAEPRJ010000001.1"/>
</dbReference>
<feature type="transmembrane region" description="Helical" evidence="1">
    <location>
        <begin position="20"/>
        <end position="38"/>
    </location>
</feature>
<reference evidence="2 3" key="1">
    <citation type="submission" date="2021-01" db="EMBL/GenBank/DDBJ databases">
        <title>Isolation and description of Catonella massiliensis sp. nov., a novel Catonella species, isolated from a stable periodontitis subject.</title>
        <authorList>
            <person name="Antezack A."/>
            <person name="Boxberger M."/>
            <person name="La Scola B."/>
            <person name="Monnet-Corti V."/>
        </authorList>
    </citation>
    <scope>NUCLEOTIDE SEQUENCE [LARGE SCALE GENOMIC DNA]</scope>
    <source>
        <strain evidence="2 3">Marseille-Q4567</strain>
    </source>
</reference>
<feature type="transmembrane region" description="Helical" evidence="1">
    <location>
        <begin position="81"/>
        <end position="105"/>
    </location>
</feature>
<sequence>MINIVLLSLLGVIDAVKKEIHIFIILPITLIWLVTSVYNNGVDITAIAAAAILIGLSLITKQAFGMADAIVLSLIAMESGVIYMLMVFFLSDLLFLAFIVARYGFRQRNRSFPLIPFICVIYIIAKLFLKEAV</sequence>
<keyword evidence="3" id="KW-1185">Reference proteome</keyword>
<keyword evidence="1" id="KW-1133">Transmembrane helix</keyword>
<feature type="transmembrane region" description="Helical" evidence="1">
    <location>
        <begin position="111"/>
        <end position="129"/>
    </location>
</feature>
<proteinExistence type="predicted"/>
<dbReference type="Proteomes" id="UP000604730">
    <property type="component" value="Unassembled WGS sequence"/>
</dbReference>